<feature type="compositionally biased region" description="Polar residues" evidence="1">
    <location>
        <begin position="30"/>
        <end position="41"/>
    </location>
</feature>
<evidence type="ECO:0000313" key="3">
    <source>
        <dbReference type="EMBL" id="KAJ3557371.1"/>
    </source>
</evidence>
<feature type="chain" id="PRO_5042289023" evidence="2">
    <location>
        <begin position="20"/>
        <end position="165"/>
    </location>
</feature>
<organism evidence="3 4">
    <name type="scientific">Leucocoprinus birnbaumii</name>
    <dbReference type="NCBI Taxonomy" id="56174"/>
    <lineage>
        <taxon>Eukaryota</taxon>
        <taxon>Fungi</taxon>
        <taxon>Dikarya</taxon>
        <taxon>Basidiomycota</taxon>
        <taxon>Agaricomycotina</taxon>
        <taxon>Agaricomycetes</taxon>
        <taxon>Agaricomycetidae</taxon>
        <taxon>Agaricales</taxon>
        <taxon>Agaricineae</taxon>
        <taxon>Agaricaceae</taxon>
        <taxon>Leucocoprinus</taxon>
    </lineage>
</organism>
<feature type="signal peptide" evidence="2">
    <location>
        <begin position="1"/>
        <end position="19"/>
    </location>
</feature>
<evidence type="ECO:0000256" key="2">
    <source>
        <dbReference type="SAM" id="SignalP"/>
    </source>
</evidence>
<feature type="compositionally biased region" description="Polar residues" evidence="1">
    <location>
        <begin position="49"/>
        <end position="62"/>
    </location>
</feature>
<accession>A0AAD5VLL2</accession>
<proteinExistence type="predicted"/>
<dbReference type="Proteomes" id="UP001213000">
    <property type="component" value="Unassembled WGS sequence"/>
</dbReference>
<evidence type="ECO:0000256" key="1">
    <source>
        <dbReference type="SAM" id="MobiDB-lite"/>
    </source>
</evidence>
<dbReference type="EMBL" id="JANIEX010001488">
    <property type="protein sequence ID" value="KAJ3557371.1"/>
    <property type="molecule type" value="Genomic_DNA"/>
</dbReference>
<keyword evidence="4" id="KW-1185">Reference proteome</keyword>
<gene>
    <name evidence="3" type="ORF">NP233_g11758</name>
</gene>
<comment type="caution">
    <text evidence="3">The sequence shown here is derived from an EMBL/GenBank/DDBJ whole genome shotgun (WGS) entry which is preliminary data.</text>
</comment>
<feature type="compositionally biased region" description="Low complexity" evidence="1">
    <location>
        <begin position="65"/>
        <end position="83"/>
    </location>
</feature>
<dbReference type="AlphaFoldDB" id="A0AAD5VLL2"/>
<protein>
    <submittedName>
        <fullName evidence="3">Uncharacterized protein</fullName>
    </submittedName>
</protein>
<reference evidence="3" key="1">
    <citation type="submission" date="2022-07" db="EMBL/GenBank/DDBJ databases">
        <title>Genome Sequence of Leucocoprinus birnbaumii.</title>
        <authorList>
            <person name="Buettner E."/>
        </authorList>
    </citation>
    <scope>NUCLEOTIDE SEQUENCE</scope>
    <source>
        <strain evidence="3">VT141</strain>
    </source>
</reference>
<keyword evidence="2" id="KW-0732">Signal</keyword>
<feature type="region of interest" description="Disordered" evidence="1">
    <location>
        <begin position="20"/>
        <end position="83"/>
    </location>
</feature>
<sequence length="165" mass="16737">MNAFFKVFIAASVLAVASAGPVQNAKRQESSAPAPNDSVPSSEVPISVAPSTVTGPNDSVPSSEVPISVAPSTVTPSSGTPTTVAPNTSFTPFTATFASAFPQVTLIDQFMAAHPSDRTRSFTVATETATPTCNVLKCPISYSNGIPIYGGTSSIPVFPSPTGSA</sequence>
<name>A0AAD5VLL2_9AGAR</name>
<evidence type="ECO:0000313" key="4">
    <source>
        <dbReference type="Proteomes" id="UP001213000"/>
    </source>
</evidence>